<dbReference type="Gene3D" id="3.30.565.10">
    <property type="entry name" value="Histidine kinase-like ATPase, C-terminal domain"/>
    <property type="match status" value="1"/>
</dbReference>
<reference evidence="3" key="2">
    <citation type="submission" date="2020-09" db="EMBL/GenBank/DDBJ databases">
        <authorList>
            <person name="Sun Q."/>
            <person name="Zhou Y."/>
        </authorList>
    </citation>
    <scope>NUCLEOTIDE SEQUENCE</scope>
    <source>
        <strain evidence="3">CGMCC 1.12181</strain>
    </source>
</reference>
<dbReference type="Pfam" id="PF06580">
    <property type="entry name" value="His_kinase"/>
    <property type="match status" value="1"/>
</dbReference>
<accession>A0A917FTC8</accession>
<proteinExistence type="predicted"/>
<organism evidence="3 4">
    <name type="scientific">Marinicella pacifica</name>
    <dbReference type="NCBI Taxonomy" id="1171543"/>
    <lineage>
        <taxon>Bacteria</taxon>
        <taxon>Pseudomonadati</taxon>
        <taxon>Pseudomonadota</taxon>
        <taxon>Gammaproteobacteria</taxon>
        <taxon>Lysobacterales</taxon>
        <taxon>Marinicellaceae</taxon>
        <taxon>Marinicella</taxon>
    </lineage>
</organism>
<dbReference type="InterPro" id="IPR050640">
    <property type="entry name" value="Bact_2-comp_sensor_kinase"/>
</dbReference>
<dbReference type="Proteomes" id="UP000605253">
    <property type="component" value="Unassembled WGS sequence"/>
</dbReference>
<sequence length="353" mass="39672">MSADETDHTLPNKSTAANNNQRWLMDLSQPLAVFTVVVITQMVVLVYSLSFIGFNLAYLNQLAVLSFMAQILAVILVLMLVLLHPNLNRLPALTGVGLVLLITSVLTVTLTGFLVWVDQVLMFNYVDDGILTVVKVWVATILTMVLLLRYFYVQNQWQQQIKALAEAQMNAFQARMKPHFLYNSLNSIASLIAIDPPAAEQAVMNLSGLFRKAFTQRQQNMTRLAKELEWVNQYLAIEHLRLADRLQYQQQVDDSLLEQRIPLLTIQPLIENAVIHGIAHLANGGCIKLTIERYNQHMKITVENPMDISRIKSGCGTALDNIKTRLALHYGRDGSLTTSQTADCFKAQVLIPL</sequence>
<keyword evidence="1" id="KW-1133">Transmembrane helix</keyword>
<keyword evidence="4" id="KW-1185">Reference proteome</keyword>
<feature type="transmembrane region" description="Helical" evidence="1">
    <location>
        <begin position="31"/>
        <end position="56"/>
    </location>
</feature>
<dbReference type="GO" id="GO:0016020">
    <property type="term" value="C:membrane"/>
    <property type="evidence" value="ECO:0007669"/>
    <property type="project" value="InterPro"/>
</dbReference>
<feature type="transmembrane region" description="Helical" evidence="1">
    <location>
        <begin position="129"/>
        <end position="152"/>
    </location>
</feature>
<evidence type="ECO:0000313" key="4">
    <source>
        <dbReference type="Proteomes" id="UP000605253"/>
    </source>
</evidence>
<protein>
    <submittedName>
        <fullName evidence="3">Histidine kinase</fullName>
    </submittedName>
</protein>
<dbReference type="SUPFAM" id="SSF55874">
    <property type="entry name" value="ATPase domain of HSP90 chaperone/DNA topoisomerase II/histidine kinase"/>
    <property type="match status" value="1"/>
</dbReference>
<dbReference type="GO" id="GO:0000155">
    <property type="term" value="F:phosphorelay sensor kinase activity"/>
    <property type="evidence" value="ECO:0007669"/>
    <property type="project" value="InterPro"/>
</dbReference>
<dbReference type="InterPro" id="IPR036890">
    <property type="entry name" value="HATPase_C_sf"/>
</dbReference>
<comment type="caution">
    <text evidence="3">The sequence shown here is derived from an EMBL/GenBank/DDBJ whole genome shotgun (WGS) entry which is preliminary data.</text>
</comment>
<dbReference type="EMBL" id="BMEO01000014">
    <property type="protein sequence ID" value="GGG01449.1"/>
    <property type="molecule type" value="Genomic_DNA"/>
</dbReference>
<evidence type="ECO:0000256" key="1">
    <source>
        <dbReference type="SAM" id="Phobius"/>
    </source>
</evidence>
<feature type="transmembrane region" description="Helical" evidence="1">
    <location>
        <begin position="95"/>
        <end position="117"/>
    </location>
</feature>
<feature type="transmembrane region" description="Helical" evidence="1">
    <location>
        <begin position="62"/>
        <end position="83"/>
    </location>
</feature>
<reference evidence="3" key="1">
    <citation type="journal article" date="2014" name="Int. J. Syst. Evol. Microbiol.">
        <title>Complete genome sequence of Corynebacterium casei LMG S-19264T (=DSM 44701T), isolated from a smear-ripened cheese.</title>
        <authorList>
            <consortium name="US DOE Joint Genome Institute (JGI-PGF)"/>
            <person name="Walter F."/>
            <person name="Albersmeier A."/>
            <person name="Kalinowski J."/>
            <person name="Ruckert C."/>
        </authorList>
    </citation>
    <scope>NUCLEOTIDE SEQUENCE</scope>
    <source>
        <strain evidence="3">CGMCC 1.12181</strain>
    </source>
</reference>
<evidence type="ECO:0000259" key="2">
    <source>
        <dbReference type="Pfam" id="PF06580"/>
    </source>
</evidence>
<keyword evidence="1" id="KW-0472">Membrane</keyword>
<dbReference type="AlphaFoldDB" id="A0A917FTC8"/>
<feature type="domain" description="Signal transduction histidine kinase internal region" evidence="2">
    <location>
        <begin position="167"/>
        <end position="246"/>
    </location>
</feature>
<dbReference type="InterPro" id="IPR010559">
    <property type="entry name" value="Sig_transdc_His_kin_internal"/>
</dbReference>
<keyword evidence="1" id="KW-0812">Transmembrane</keyword>
<keyword evidence="3" id="KW-0808">Transferase</keyword>
<dbReference type="PANTHER" id="PTHR34220">
    <property type="entry name" value="SENSOR HISTIDINE KINASE YPDA"/>
    <property type="match status" value="1"/>
</dbReference>
<evidence type="ECO:0000313" key="3">
    <source>
        <dbReference type="EMBL" id="GGG01449.1"/>
    </source>
</evidence>
<name>A0A917FTC8_9GAMM</name>
<dbReference type="PANTHER" id="PTHR34220:SF7">
    <property type="entry name" value="SENSOR HISTIDINE KINASE YPDA"/>
    <property type="match status" value="1"/>
</dbReference>
<keyword evidence="3" id="KW-0418">Kinase</keyword>
<dbReference type="RefSeq" id="WP_188365938.1">
    <property type="nucleotide sequence ID" value="NZ_BAABJF010000020.1"/>
</dbReference>
<gene>
    <name evidence="3" type="primary">algZ</name>
    <name evidence="3" type="ORF">GCM10011365_23340</name>
</gene>